<dbReference type="PRINTS" id="PR00464">
    <property type="entry name" value="EP450II"/>
</dbReference>
<organism evidence="8 9">
    <name type="scientific">Gnathostoma spinigerum</name>
    <dbReference type="NCBI Taxonomy" id="75299"/>
    <lineage>
        <taxon>Eukaryota</taxon>
        <taxon>Metazoa</taxon>
        <taxon>Ecdysozoa</taxon>
        <taxon>Nematoda</taxon>
        <taxon>Chromadorea</taxon>
        <taxon>Rhabditida</taxon>
        <taxon>Spirurina</taxon>
        <taxon>Gnathostomatomorpha</taxon>
        <taxon>Gnathostomatoidea</taxon>
        <taxon>Gnathostomatidae</taxon>
        <taxon>Gnathostoma</taxon>
    </lineage>
</organism>
<dbReference type="SUPFAM" id="SSF48264">
    <property type="entry name" value="Cytochrome P450"/>
    <property type="match status" value="1"/>
</dbReference>
<accession>A0ABD6EG96</accession>
<comment type="cofactor">
    <cofactor evidence="1">
        <name>heme</name>
        <dbReference type="ChEBI" id="CHEBI:30413"/>
    </cofactor>
</comment>
<proteinExistence type="inferred from homology"/>
<dbReference type="InterPro" id="IPR002402">
    <property type="entry name" value="Cyt_P450_E_grp-II"/>
</dbReference>
<dbReference type="Pfam" id="PF00067">
    <property type="entry name" value="p450"/>
    <property type="match status" value="1"/>
</dbReference>
<evidence type="ECO:0008006" key="10">
    <source>
        <dbReference type="Google" id="ProtNLM"/>
    </source>
</evidence>
<evidence type="ECO:0000313" key="8">
    <source>
        <dbReference type="EMBL" id="MFH4977154.1"/>
    </source>
</evidence>
<keyword evidence="9" id="KW-1185">Reference proteome</keyword>
<evidence type="ECO:0000256" key="1">
    <source>
        <dbReference type="ARBA" id="ARBA00001971"/>
    </source>
</evidence>
<evidence type="ECO:0000256" key="2">
    <source>
        <dbReference type="ARBA" id="ARBA00010617"/>
    </source>
</evidence>
<keyword evidence="5" id="KW-0560">Oxidoreductase</keyword>
<comment type="caution">
    <text evidence="8">The sequence shown here is derived from an EMBL/GenBank/DDBJ whole genome shotgun (WGS) entry which is preliminary data.</text>
</comment>
<dbReference type="GO" id="GO:0046872">
    <property type="term" value="F:metal ion binding"/>
    <property type="evidence" value="ECO:0007669"/>
    <property type="project" value="UniProtKB-KW"/>
</dbReference>
<dbReference type="Proteomes" id="UP001608902">
    <property type="component" value="Unassembled WGS sequence"/>
</dbReference>
<dbReference type="InterPro" id="IPR036396">
    <property type="entry name" value="Cyt_P450_sf"/>
</dbReference>
<evidence type="ECO:0000256" key="3">
    <source>
        <dbReference type="ARBA" id="ARBA00022617"/>
    </source>
</evidence>
<evidence type="ECO:0000313" key="9">
    <source>
        <dbReference type="Proteomes" id="UP001608902"/>
    </source>
</evidence>
<keyword evidence="6" id="KW-0408">Iron</keyword>
<dbReference type="PANTHER" id="PTHR24292">
    <property type="entry name" value="CYTOCHROME P450"/>
    <property type="match status" value="1"/>
</dbReference>
<evidence type="ECO:0000256" key="5">
    <source>
        <dbReference type="ARBA" id="ARBA00023002"/>
    </source>
</evidence>
<sequence>MSIVALSAVLISTVVIICSVLYSRYLAKCSITGRGFPLVKEGGELLYGHLKTTNCQSTPWIFAEYRKRYGKTFAFMQGAFPTVVTSDINLIEEICLKKFSYFHSRMADPTSGNPDQSCNVHMFAARGQRWKRIRSLTSPALSNKNLKLLYPTIEDSVNRWMNELSRDVLKNPDQEIHRRFQNLTFDVIARCCLGRSESCQHNDANLELILKKFSGTKMWRKLTFNSLLWSLPQLKRIFALGTLIWDSTCSLLGLPADPMGTFSSNIEQIVEKREKFDVRHDFLQFMKNVEDNEWSEWKSSNDVRIEMATTRIVKKLIPEELISTARFMSTAGFDTTANTLTYITFLLSCHPEIQEKLRAEVSSPTEISFEAVQSMQYLHWTLAETLRLFPHASLLQSRRCVQDSVIGNYEFKRGVNIMFDTWSLHHDPETWGTDAEIFRPERTIVGWISFAILSWDGIRHHILKLI</sequence>
<dbReference type="PANTHER" id="PTHR24292:SF102">
    <property type="entry name" value="CYTOCHROME P450 FAMILY-RELATED"/>
    <property type="match status" value="1"/>
</dbReference>
<evidence type="ECO:0000256" key="6">
    <source>
        <dbReference type="ARBA" id="ARBA00023004"/>
    </source>
</evidence>
<dbReference type="InterPro" id="IPR001128">
    <property type="entry name" value="Cyt_P450"/>
</dbReference>
<name>A0ABD6EG96_9BILA</name>
<dbReference type="EMBL" id="JBGFUD010002096">
    <property type="protein sequence ID" value="MFH4977154.1"/>
    <property type="molecule type" value="Genomic_DNA"/>
</dbReference>
<reference evidence="8 9" key="1">
    <citation type="submission" date="2024-08" db="EMBL/GenBank/DDBJ databases">
        <title>Gnathostoma spinigerum genome.</title>
        <authorList>
            <person name="Gonzalez-Bertolin B."/>
            <person name="Monzon S."/>
            <person name="Zaballos A."/>
            <person name="Jimenez P."/>
            <person name="Dekumyoy P."/>
            <person name="Varona S."/>
            <person name="Cuesta I."/>
            <person name="Sumanam S."/>
            <person name="Adisakwattana P."/>
            <person name="Gasser R.B."/>
            <person name="Hernandez-Gonzalez A."/>
            <person name="Young N.D."/>
            <person name="Perteguer M.J."/>
        </authorList>
    </citation>
    <scope>NUCLEOTIDE SEQUENCE [LARGE SCALE GENOMIC DNA]</scope>
    <source>
        <strain evidence="8">AL3</strain>
        <tissue evidence="8">Liver</tissue>
    </source>
</reference>
<dbReference type="InterPro" id="IPR050476">
    <property type="entry name" value="Insect_CytP450_Detox"/>
</dbReference>
<dbReference type="GO" id="GO:0004497">
    <property type="term" value="F:monooxygenase activity"/>
    <property type="evidence" value="ECO:0007669"/>
    <property type="project" value="UniProtKB-KW"/>
</dbReference>
<keyword evidence="4" id="KW-0479">Metal-binding</keyword>
<keyword evidence="7" id="KW-0503">Monooxygenase</keyword>
<comment type="similarity">
    <text evidence="2">Belongs to the cytochrome P450 family.</text>
</comment>
<protein>
    <recommendedName>
        <fullName evidence="10">Cytochrome P450</fullName>
    </recommendedName>
</protein>
<evidence type="ECO:0000256" key="4">
    <source>
        <dbReference type="ARBA" id="ARBA00022723"/>
    </source>
</evidence>
<dbReference type="AlphaFoldDB" id="A0ABD6EG96"/>
<dbReference type="Gene3D" id="1.10.630.10">
    <property type="entry name" value="Cytochrome P450"/>
    <property type="match status" value="1"/>
</dbReference>
<evidence type="ECO:0000256" key="7">
    <source>
        <dbReference type="ARBA" id="ARBA00023033"/>
    </source>
</evidence>
<keyword evidence="3" id="KW-0349">Heme</keyword>
<gene>
    <name evidence="8" type="ORF">AB6A40_003863</name>
</gene>